<dbReference type="Proteomes" id="UP000019478">
    <property type="component" value="Unassembled WGS sequence"/>
</dbReference>
<organism evidence="3 4">
    <name type="scientific">Capronia epimyces CBS 606.96</name>
    <dbReference type="NCBI Taxonomy" id="1182542"/>
    <lineage>
        <taxon>Eukaryota</taxon>
        <taxon>Fungi</taxon>
        <taxon>Dikarya</taxon>
        <taxon>Ascomycota</taxon>
        <taxon>Pezizomycotina</taxon>
        <taxon>Eurotiomycetes</taxon>
        <taxon>Chaetothyriomycetidae</taxon>
        <taxon>Chaetothyriales</taxon>
        <taxon>Herpotrichiellaceae</taxon>
        <taxon>Capronia</taxon>
    </lineage>
</organism>
<evidence type="ECO:0008006" key="5">
    <source>
        <dbReference type="Google" id="ProtNLM"/>
    </source>
</evidence>
<reference evidence="3 4" key="1">
    <citation type="submission" date="2013-03" db="EMBL/GenBank/DDBJ databases">
        <title>The Genome Sequence of Capronia epimyces CBS 606.96.</title>
        <authorList>
            <consortium name="The Broad Institute Genomics Platform"/>
            <person name="Cuomo C."/>
            <person name="de Hoog S."/>
            <person name="Gorbushina A."/>
            <person name="Walker B."/>
            <person name="Young S.K."/>
            <person name="Zeng Q."/>
            <person name="Gargeya S."/>
            <person name="Fitzgerald M."/>
            <person name="Haas B."/>
            <person name="Abouelleil A."/>
            <person name="Allen A.W."/>
            <person name="Alvarado L."/>
            <person name="Arachchi H.M."/>
            <person name="Berlin A.M."/>
            <person name="Chapman S.B."/>
            <person name="Gainer-Dewar J."/>
            <person name="Goldberg J."/>
            <person name="Griggs A."/>
            <person name="Gujja S."/>
            <person name="Hansen M."/>
            <person name="Howarth C."/>
            <person name="Imamovic A."/>
            <person name="Ireland A."/>
            <person name="Larimer J."/>
            <person name="McCowan C."/>
            <person name="Murphy C."/>
            <person name="Pearson M."/>
            <person name="Poon T.W."/>
            <person name="Priest M."/>
            <person name="Roberts A."/>
            <person name="Saif S."/>
            <person name="Shea T."/>
            <person name="Sisk P."/>
            <person name="Sykes S."/>
            <person name="Wortman J."/>
            <person name="Nusbaum C."/>
            <person name="Birren B."/>
        </authorList>
    </citation>
    <scope>NUCLEOTIDE SEQUENCE [LARGE SCALE GENOMIC DNA]</scope>
    <source>
        <strain evidence="3 4">CBS 606.96</strain>
    </source>
</reference>
<gene>
    <name evidence="3" type="ORF">A1O3_03533</name>
</gene>
<feature type="compositionally biased region" description="Low complexity" evidence="1">
    <location>
        <begin position="92"/>
        <end position="103"/>
    </location>
</feature>
<dbReference type="EMBL" id="AMGY01000003">
    <property type="protein sequence ID" value="EXJ86580.1"/>
    <property type="molecule type" value="Genomic_DNA"/>
</dbReference>
<keyword evidence="2" id="KW-0732">Signal</keyword>
<dbReference type="RefSeq" id="XP_007731859.1">
    <property type="nucleotide sequence ID" value="XM_007733669.1"/>
</dbReference>
<evidence type="ECO:0000256" key="2">
    <source>
        <dbReference type="SAM" id="SignalP"/>
    </source>
</evidence>
<evidence type="ECO:0000313" key="4">
    <source>
        <dbReference type="Proteomes" id="UP000019478"/>
    </source>
</evidence>
<feature type="chain" id="PRO_5004932590" description="Ubiquitin 3 binding protein But2 C-terminal domain-containing protein" evidence="2">
    <location>
        <begin position="24"/>
        <end position="442"/>
    </location>
</feature>
<feature type="compositionally biased region" description="Low complexity" evidence="1">
    <location>
        <begin position="114"/>
        <end position="127"/>
    </location>
</feature>
<comment type="caution">
    <text evidence="3">The sequence shown here is derived from an EMBL/GenBank/DDBJ whole genome shotgun (WGS) entry which is preliminary data.</text>
</comment>
<dbReference type="GeneID" id="19167659"/>
<name>W9YAA5_9EURO</name>
<proteinExistence type="predicted"/>
<dbReference type="AlphaFoldDB" id="W9YAA5"/>
<sequence length="442" mass="50983">MPFFSRATLVGGCLLALTTRAYGQWNGEAQAPGVDLRIRAQVCTTIIVTSTGEWSWTPDAQATVEAWGSLPSHNAKTHSGFPGFLGESSTISSSVKHSSHAPSGPTWSHKIGTSAPAPAEQSSPPVSWEEWEQNSTPVSSEGWEQSSAPDTWADWTSFGEASAGYKDPLGQHYHSCHVSYYDNHSHDSQHYHNYDHHNHYYHNYYDHHYHYYHYYCYTYYDNHYHSYNDNYYDTNNYYSYYYDNYYYYHYSNNDHNYDNYYYSYNHHYYDNDHNSYNDNHYDNYHYSNNDHNYHNDYYDDHYDDHYHYHHNHNHNHNYNLPLRVVEINGVGRLDLVSSEAEAITLTFNDYCNLVDTSTGDEAYVTTIPELTEIFLFAPNTANYSPLVCSVTAANTLDCVQGVRDFATCPADGNPLFYEDGTTAGCAAITLSLVYVSTESVPR</sequence>
<feature type="signal peptide" evidence="2">
    <location>
        <begin position="1"/>
        <end position="23"/>
    </location>
</feature>
<dbReference type="HOGENOM" id="CLU_619628_0_0_1"/>
<evidence type="ECO:0000256" key="1">
    <source>
        <dbReference type="SAM" id="MobiDB-lite"/>
    </source>
</evidence>
<feature type="region of interest" description="Disordered" evidence="1">
    <location>
        <begin position="92"/>
        <end position="149"/>
    </location>
</feature>
<keyword evidence="4" id="KW-1185">Reference proteome</keyword>
<dbReference type="OrthoDB" id="10600036at2759"/>
<accession>W9YAA5</accession>
<evidence type="ECO:0000313" key="3">
    <source>
        <dbReference type="EMBL" id="EXJ86580.1"/>
    </source>
</evidence>
<feature type="compositionally biased region" description="Polar residues" evidence="1">
    <location>
        <begin position="133"/>
        <end position="149"/>
    </location>
</feature>
<protein>
    <recommendedName>
        <fullName evidence="5">Ubiquitin 3 binding protein But2 C-terminal domain-containing protein</fullName>
    </recommendedName>
</protein>